<dbReference type="PANTHER" id="PTHR36175">
    <property type="entry name" value="CYANOPHYCINASE"/>
    <property type="match status" value="1"/>
</dbReference>
<dbReference type="EMBL" id="DSRU01000329">
    <property type="protein sequence ID" value="HFN00568.1"/>
    <property type="molecule type" value="Genomic_DNA"/>
</dbReference>
<dbReference type="Gene3D" id="3.40.50.880">
    <property type="match status" value="1"/>
</dbReference>
<dbReference type="PANTHER" id="PTHR36175:SF1">
    <property type="entry name" value="CYANOPHYCINASE"/>
    <property type="match status" value="1"/>
</dbReference>
<dbReference type="AlphaFoldDB" id="A0A7C3KI74"/>
<accession>A0A7C3KI74</accession>
<protein>
    <submittedName>
        <fullName evidence="1">Uncharacterized protein</fullName>
    </submittedName>
</protein>
<evidence type="ECO:0000313" key="1">
    <source>
        <dbReference type="EMBL" id="HFN00568.1"/>
    </source>
</evidence>
<organism evidence="1">
    <name type="scientific">Oscillatoriales cyanobacterium SpSt-418</name>
    <dbReference type="NCBI Taxonomy" id="2282169"/>
    <lineage>
        <taxon>Bacteria</taxon>
        <taxon>Bacillati</taxon>
        <taxon>Cyanobacteriota</taxon>
        <taxon>Cyanophyceae</taxon>
        <taxon>Oscillatoriophycideae</taxon>
        <taxon>Oscillatoriales</taxon>
    </lineage>
</organism>
<name>A0A7C3KI74_9CYAN</name>
<sequence length="94" mass="10219">MAFLHSDAIDQHFAERRRLGRLISALLQAPAIPGFGIDEDPAIIVDGDALTVVGHEAAAIVDESELTYDNFNKLSEDESIAVCDIKLHILSQGF</sequence>
<reference evidence="1" key="1">
    <citation type="journal article" date="2020" name="mSystems">
        <title>Genome- and Community-Level Interaction Insights into Carbon Utilization and Element Cycling Functions of Hydrothermarchaeota in Hydrothermal Sediment.</title>
        <authorList>
            <person name="Zhou Z."/>
            <person name="Liu Y."/>
            <person name="Xu W."/>
            <person name="Pan J."/>
            <person name="Luo Z.H."/>
            <person name="Li M."/>
        </authorList>
    </citation>
    <scope>NUCLEOTIDE SEQUENCE [LARGE SCALE GENOMIC DNA]</scope>
    <source>
        <strain evidence="1">SpSt-418</strain>
    </source>
</reference>
<gene>
    <name evidence="1" type="ORF">ENR64_23025</name>
</gene>
<comment type="caution">
    <text evidence="1">The sequence shown here is derived from an EMBL/GenBank/DDBJ whole genome shotgun (WGS) entry which is preliminary data.</text>
</comment>
<proteinExistence type="predicted"/>
<dbReference type="InterPro" id="IPR029062">
    <property type="entry name" value="Class_I_gatase-like"/>
</dbReference>